<dbReference type="InterPro" id="IPR036866">
    <property type="entry name" value="RibonucZ/Hydroxyglut_hydro"/>
</dbReference>
<dbReference type="CDD" id="cd06262">
    <property type="entry name" value="metallo-hydrolase-like_MBL-fold"/>
    <property type="match status" value="1"/>
</dbReference>
<feature type="compositionally biased region" description="Basic and acidic residues" evidence="1">
    <location>
        <begin position="208"/>
        <end position="220"/>
    </location>
</feature>
<keyword evidence="4" id="KW-1185">Reference proteome</keyword>
<evidence type="ECO:0000259" key="2">
    <source>
        <dbReference type="SMART" id="SM00849"/>
    </source>
</evidence>
<dbReference type="InterPro" id="IPR051453">
    <property type="entry name" value="MBL_Glyoxalase_II"/>
</dbReference>
<dbReference type="Gene3D" id="3.60.15.10">
    <property type="entry name" value="Ribonuclease Z/Hydroxyacylglutathione hydrolase-like"/>
    <property type="match status" value="1"/>
</dbReference>
<dbReference type="Proteomes" id="UP000216311">
    <property type="component" value="Unassembled WGS sequence"/>
</dbReference>
<name>A0A255HCJ8_9ACTN</name>
<keyword evidence="3" id="KW-0378">Hydrolase</keyword>
<comment type="caution">
    <text evidence="3">The sequence shown here is derived from an EMBL/GenBank/DDBJ whole genome shotgun (WGS) entry which is preliminary data.</text>
</comment>
<dbReference type="SUPFAM" id="SSF56281">
    <property type="entry name" value="Metallo-hydrolase/oxidoreductase"/>
    <property type="match status" value="1"/>
</dbReference>
<gene>
    <name evidence="3" type="ORF">CGZ93_03210</name>
</gene>
<dbReference type="PANTHER" id="PTHR46233:SF1">
    <property type="entry name" value="CONSERVED PROTEIN"/>
    <property type="match status" value="1"/>
</dbReference>
<dbReference type="SMART" id="SM00849">
    <property type="entry name" value="Lactamase_B"/>
    <property type="match status" value="1"/>
</dbReference>
<evidence type="ECO:0000313" key="4">
    <source>
        <dbReference type="Proteomes" id="UP000216311"/>
    </source>
</evidence>
<accession>A0A255HCJ8</accession>
<protein>
    <submittedName>
        <fullName evidence="3">Zn-dependent hydrolase</fullName>
    </submittedName>
</protein>
<dbReference type="InterPro" id="IPR001279">
    <property type="entry name" value="Metallo-B-lactamas"/>
</dbReference>
<dbReference type="RefSeq" id="WP_094362707.1">
    <property type="nucleotide sequence ID" value="NZ_NMVQ01000002.1"/>
</dbReference>
<dbReference type="Pfam" id="PF00753">
    <property type="entry name" value="Lactamase_B"/>
    <property type="match status" value="1"/>
</dbReference>
<feature type="region of interest" description="Disordered" evidence="1">
    <location>
        <begin position="201"/>
        <end position="220"/>
    </location>
</feature>
<dbReference type="EMBL" id="NMVQ01000002">
    <property type="protein sequence ID" value="OYO24713.1"/>
    <property type="molecule type" value="Genomic_DNA"/>
</dbReference>
<dbReference type="PANTHER" id="PTHR46233">
    <property type="entry name" value="HYDROXYACYLGLUTATHIONE HYDROLASE GLOC"/>
    <property type="match status" value="1"/>
</dbReference>
<reference evidence="3 4" key="1">
    <citation type="submission" date="2017-07" db="EMBL/GenBank/DDBJ databases">
        <title>Draft whole genome sequences of clinical Proprionibacteriaceae strains.</title>
        <authorList>
            <person name="Bernier A.-M."/>
            <person name="Bernard K."/>
            <person name="Domingo M.-C."/>
        </authorList>
    </citation>
    <scope>NUCLEOTIDE SEQUENCE [LARGE SCALE GENOMIC DNA]</scope>
    <source>
        <strain evidence="3 4">NML 130396</strain>
    </source>
</reference>
<feature type="domain" description="Metallo-beta-lactamase" evidence="2">
    <location>
        <begin position="32"/>
        <end position="199"/>
    </location>
</feature>
<dbReference type="GO" id="GO:0016787">
    <property type="term" value="F:hydrolase activity"/>
    <property type="evidence" value="ECO:0007669"/>
    <property type="project" value="UniProtKB-KW"/>
</dbReference>
<dbReference type="AlphaFoldDB" id="A0A255HCJ8"/>
<evidence type="ECO:0000256" key="1">
    <source>
        <dbReference type="SAM" id="MobiDB-lite"/>
    </source>
</evidence>
<proteinExistence type="predicted"/>
<evidence type="ECO:0000313" key="3">
    <source>
        <dbReference type="EMBL" id="OYO24713.1"/>
    </source>
</evidence>
<dbReference type="OrthoDB" id="2971563at2"/>
<sequence>MTVNHVEPGGAPLELPLSDTVTLTKFSVGPMDNNIYLLTDRAGTLLVDAATDPDRIEEVLDGRSVDTIVTTHRHPDHIGALAELAERSGARLICGRPDADAIREKTGVTNETVWTGDTLALPGGEELAVIGLVGHTPGAITLAYTPPNGGPVHLLTGDSLFPGGPGKTNSPEDFESLLGDLEQRVFGAYADDAAVHPGHGDCTTLGTERPHLPDWRARGY</sequence>
<organism evidence="3 4">
    <name type="scientific">Enemella dayhoffiae</name>
    <dbReference type="NCBI Taxonomy" id="2016507"/>
    <lineage>
        <taxon>Bacteria</taxon>
        <taxon>Bacillati</taxon>
        <taxon>Actinomycetota</taxon>
        <taxon>Actinomycetes</taxon>
        <taxon>Propionibacteriales</taxon>
        <taxon>Propionibacteriaceae</taxon>
        <taxon>Enemella</taxon>
    </lineage>
</organism>